<keyword evidence="2" id="KW-1185">Reference proteome</keyword>
<gene>
    <name evidence="1" type="ORF">HWI92_07630</name>
</gene>
<accession>A0ABX7I5H1</accession>
<proteinExistence type="predicted"/>
<evidence type="ECO:0000313" key="1">
    <source>
        <dbReference type="EMBL" id="QRR00787.1"/>
    </source>
</evidence>
<evidence type="ECO:0000313" key="2">
    <source>
        <dbReference type="Proteomes" id="UP000612680"/>
    </source>
</evidence>
<name>A0ABX7I5H1_9BACT</name>
<protein>
    <submittedName>
        <fullName evidence="1">Uncharacterized protein</fullName>
    </submittedName>
</protein>
<dbReference type="RefSeq" id="WP_204662355.1">
    <property type="nucleotide sequence ID" value="NZ_CP056775.1"/>
</dbReference>
<sequence>MSDEMLAPIGEIIDFEIQLLKGAALSASLEIKVGEQYLVFGGPDMYESTPNAGADLTGHFLKRCFELCEATDTRQLTGELVKVRFSDQRIEAICSLKNEDWFYPALEFTDLKKDFDKT</sequence>
<reference evidence="1 2" key="1">
    <citation type="submission" date="2020-06" db="EMBL/GenBank/DDBJ databases">
        <title>Dyadobacter sandarakinus sp. nov., isolated from the soil of the Arctic Yellow River Station.</title>
        <authorList>
            <person name="Zhang Y."/>
            <person name="Peng F."/>
        </authorList>
    </citation>
    <scope>NUCLEOTIDE SEQUENCE [LARGE SCALE GENOMIC DNA]</scope>
    <source>
        <strain evidence="1 2">Q3-56</strain>
    </source>
</reference>
<organism evidence="1 2">
    <name type="scientific">Dyadobacter sandarakinus</name>
    <dbReference type="NCBI Taxonomy" id="2747268"/>
    <lineage>
        <taxon>Bacteria</taxon>
        <taxon>Pseudomonadati</taxon>
        <taxon>Bacteroidota</taxon>
        <taxon>Cytophagia</taxon>
        <taxon>Cytophagales</taxon>
        <taxon>Spirosomataceae</taxon>
        <taxon>Dyadobacter</taxon>
    </lineage>
</organism>
<dbReference type="Proteomes" id="UP000612680">
    <property type="component" value="Chromosome"/>
</dbReference>
<dbReference type="EMBL" id="CP056775">
    <property type="protein sequence ID" value="QRR00787.1"/>
    <property type="molecule type" value="Genomic_DNA"/>
</dbReference>